<evidence type="ECO:0000313" key="4">
    <source>
        <dbReference type="Proteomes" id="UP001199642"/>
    </source>
</evidence>
<dbReference type="PANTHER" id="PTHR33734">
    <property type="entry name" value="LYSM DOMAIN-CONTAINING GPI-ANCHORED PROTEIN 2"/>
    <property type="match status" value="1"/>
</dbReference>
<dbReference type="SUPFAM" id="SSF54106">
    <property type="entry name" value="LysM domain"/>
    <property type="match status" value="2"/>
</dbReference>
<dbReference type="InterPro" id="IPR036779">
    <property type="entry name" value="LysM_dom_sf"/>
</dbReference>
<dbReference type="Gene3D" id="3.10.350.10">
    <property type="entry name" value="LysM domain"/>
    <property type="match status" value="2"/>
</dbReference>
<organism evidence="3 4">
    <name type="scientific">Microbacterium resistens</name>
    <dbReference type="NCBI Taxonomy" id="156977"/>
    <lineage>
        <taxon>Bacteria</taxon>
        <taxon>Bacillati</taxon>
        <taxon>Actinomycetota</taxon>
        <taxon>Actinomycetes</taxon>
        <taxon>Micrococcales</taxon>
        <taxon>Microbacteriaceae</taxon>
        <taxon>Microbacterium</taxon>
    </lineage>
</organism>
<proteinExistence type="predicted"/>
<dbReference type="CDD" id="cd00118">
    <property type="entry name" value="LysM"/>
    <property type="match status" value="2"/>
</dbReference>
<accession>A0ABY3RT11</accession>
<evidence type="ECO:0000259" key="2">
    <source>
        <dbReference type="PROSITE" id="PS51782"/>
    </source>
</evidence>
<feature type="domain" description="LysM" evidence="2">
    <location>
        <begin position="222"/>
        <end position="266"/>
    </location>
</feature>
<dbReference type="Proteomes" id="UP001199642">
    <property type="component" value="Chromosome"/>
</dbReference>
<dbReference type="InterPro" id="IPR018392">
    <property type="entry name" value="LysM"/>
</dbReference>
<feature type="region of interest" description="Disordered" evidence="1">
    <location>
        <begin position="278"/>
        <end position="309"/>
    </location>
</feature>
<dbReference type="SMART" id="SM00257">
    <property type="entry name" value="LysM"/>
    <property type="match status" value="2"/>
</dbReference>
<evidence type="ECO:0000313" key="3">
    <source>
        <dbReference type="EMBL" id="UGS27089.1"/>
    </source>
</evidence>
<feature type="compositionally biased region" description="Pro residues" evidence="1">
    <location>
        <begin position="286"/>
        <end position="302"/>
    </location>
</feature>
<dbReference type="Pfam" id="PF01476">
    <property type="entry name" value="LysM"/>
    <property type="match status" value="2"/>
</dbReference>
<dbReference type="PROSITE" id="PS51782">
    <property type="entry name" value="LYSM"/>
    <property type="match status" value="2"/>
</dbReference>
<name>A0ABY3RT11_9MICO</name>
<feature type="region of interest" description="Disordered" evidence="1">
    <location>
        <begin position="41"/>
        <end position="67"/>
    </location>
</feature>
<dbReference type="EMBL" id="CP082781">
    <property type="protein sequence ID" value="UGS27089.1"/>
    <property type="molecule type" value="Genomic_DNA"/>
</dbReference>
<evidence type="ECO:0000256" key="1">
    <source>
        <dbReference type="SAM" id="MobiDB-lite"/>
    </source>
</evidence>
<protein>
    <submittedName>
        <fullName evidence="3">LysM peptidoglycan-binding domain-containing protein</fullName>
    </submittedName>
</protein>
<gene>
    <name evidence="3" type="ORF">K8F61_02425</name>
</gene>
<dbReference type="PANTHER" id="PTHR33734:SF22">
    <property type="entry name" value="MEMBRANE-BOUND LYTIC MUREIN TRANSGLYCOSYLASE D"/>
    <property type="match status" value="1"/>
</dbReference>
<sequence length="440" mass="46016">MLSSARRLIGCDLLGQDHNSHTGHFSLHQLTRLSIRDTVVEADSAGNAPGRTAPRDRTRGDALAPDTARRRATITGWTLPAAFLTTVAGALAALPAAAAEPEPLPRENRGPERDASAFLRGLAGVTHAGMTSTTAEAPADGVGAMAAPAAYTVIAGDTPYDIATRFEISVSELLSWNGLTAASIIYPGDVLRLTPPDTPAAAPAPASDPGTADAGPADEAGSTYTVQPGDTLWAIAERFQTTVASLYALNGLGPDSIIYPQQVLRVVAEAALPTLDAAPAADPAPSGDPAPAPTPAPDPYQAPPTVLDDEQRDNGRLIVAIGRELGVSDHGISIALATAMVESNMRHLPGGDRDSIGLFQQRPSTGWGTPEQIHDRDRSIRAFYGGPSDPNGDTTRGLLDIEGWEEMPFTEAAQAVQISAFPNRYGLWQPQTDVWVAELG</sequence>
<feature type="compositionally biased region" description="Low complexity" evidence="1">
    <location>
        <begin position="199"/>
        <end position="221"/>
    </location>
</feature>
<feature type="region of interest" description="Disordered" evidence="1">
    <location>
        <begin position="196"/>
        <end position="225"/>
    </location>
</feature>
<reference evidence="3 4" key="1">
    <citation type="submission" date="2023-01" db="EMBL/GenBank/DDBJ databases">
        <title>Characterization of estradiol degrading bacteria Microbacterium sp. MZT7 and reveal degrading genes through genome analysis.</title>
        <authorList>
            <person name="Hao P."/>
            <person name="Gao Y."/>
        </authorList>
    </citation>
    <scope>NUCLEOTIDE SEQUENCE [LARGE SCALE GENOMIC DNA]</scope>
    <source>
        <strain evidence="3 4">MZT7</strain>
    </source>
</reference>
<feature type="domain" description="LysM" evidence="2">
    <location>
        <begin position="149"/>
        <end position="193"/>
    </location>
</feature>
<keyword evidence="4" id="KW-1185">Reference proteome</keyword>